<dbReference type="GeneID" id="6071167"/>
<proteinExistence type="predicted"/>
<evidence type="ECO:0000313" key="2">
    <source>
        <dbReference type="EMBL" id="EDR13122.1"/>
    </source>
</evidence>
<dbReference type="InParanoid" id="B0CWS2"/>
<keyword evidence="3" id="KW-1185">Reference proteome</keyword>
<dbReference type="KEGG" id="lbc:LACBIDRAFT_308611"/>
<keyword evidence="1" id="KW-0812">Transmembrane</keyword>
<gene>
    <name evidence="2" type="ORF">LACBIDRAFT_308611</name>
</gene>
<feature type="transmembrane region" description="Helical" evidence="1">
    <location>
        <begin position="163"/>
        <end position="180"/>
    </location>
</feature>
<dbReference type="EMBL" id="DS547093">
    <property type="protein sequence ID" value="EDR13122.1"/>
    <property type="molecule type" value="Genomic_DNA"/>
</dbReference>
<dbReference type="HOGENOM" id="CLU_1475413_0_0_1"/>
<sequence>MIFHHRRPRIVNPPLISRTHPQPVGYPILHYLRENSTYCPPLLCQPLHSWWDCILLVLSPKWLRTSVLMWSTWCAMALGTFLSCVEQGKKEAEVVSSIHNVQRLPPKTPRNGVGLDPQQNHHPSHQQKHLNRVYGMLLFSLLWVSRFLRVWLIEMRLGQRWSLAQSTFITVFFCMVFVLMEST</sequence>
<evidence type="ECO:0000313" key="3">
    <source>
        <dbReference type="Proteomes" id="UP000001194"/>
    </source>
</evidence>
<organism evidence="3">
    <name type="scientific">Laccaria bicolor (strain S238N-H82 / ATCC MYA-4686)</name>
    <name type="common">Bicoloured deceiver</name>
    <name type="synonym">Laccaria laccata var. bicolor</name>
    <dbReference type="NCBI Taxonomy" id="486041"/>
    <lineage>
        <taxon>Eukaryota</taxon>
        <taxon>Fungi</taxon>
        <taxon>Dikarya</taxon>
        <taxon>Basidiomycota</taxon>
        <taxon>Agaricomycotina</taxon>
        <taxon>Agaricomycetes</taxon>
        <taxon>Agaricomycetidae</taxon>
        <taxon>Agaricales</taxon>
        <taxon>Agaricineae</taxon>
        <taxon>Hydnangiaceae</taxon>
        <taxon>Laccaria</taxon>
    </lineage>
</organism>
<accession>B0CWS2</accession>
<protein>
    <submittedName>
        <fullName evidence="2">Predicted protein</fullName>
    </submittedName>
</protein>
<dbReference type="OrthoDB" id="10570462at2759"/>
<dbReference type="Proteomes" id="UP000001194">
    <property type="component" value="Unassembled WGS sequence"/>
</dbReference>
<evidence type="ECO:0000256" key="1">
    <source>
        <dbReference type="SAM" id="Phobius"/>
    </source>
</evidence>
<keyword evidence="1" id="KW-0472">Membrane</keyword>
<reference evidence="2 3" key="1">
    <citation type="journal article" date="2008" name="Nature">
        <title>The genome of Laccaria bicolor provides insights into mycorrhizal symbiosis.</title>
        <authorList>
            <person name="Martin F."/>
            <person name="Aerts A."/>
            <person name="Ahren D."/>
            <person name="Brun A."/>
            <person name="Danchin E.G.J."/>
            <person name="Duchaussoy F."/>
            <person name="Gibon J."/>
            <person name="Kohler A."/>
            <person name="Lindquist E."/>
            <person name="Pereda V."/>
            <person name="Salamov A."/>
            <person name="Shapiro H.J."/>
            <person name="Wuyts J."/>
            <person name="Blaudez D."/>
            <person name="Buee M."/>
            <person name="Brokstein P."/>
            <person name="Canbaeck B."/>
            <person name="Cohen D."/>
            <person name="Courty P.E."/>
            <person name="Coutinho P.M."/>
            <person name="Delaruelle C."/>
            <person name="Detter J.C."/>
            <person name="Deveau A."/>
            <person name="DiFazio S."/>
            <person name="Duplessis S."/>
            <person name="Fraissinet-Tachet L."/>
            <person name="Lucic E."/>
            <person name="Frey-Klett P."/>
            <person name="Fourrey C."/>
            <person name="Feussner I."/>
            <person name="Gay G."/>
            <person name="Grimwood J."/>
            <person name="Hoegger P.J."/>
            <person name="Jain P."/>
            <person name="Kilaru S."/>
            <person name="Labbe J."/>
            <person name="Lin Y.C."/>
            <person name="Legue V."/>
            <person name="Le Tacon F."/>
            <person name="Marmeisse R."/>
            <person name="Melayah D."/>
            <person name="Montanini B."/>
            <person name="Muratet M."/>
            <person name="Nehls U."/>
            <person name="Niculita-Hirzel H."/>
            <person name="Oudot-Le Secq M.P."/>
            <person name="Peter M."/>
            <person name="Quesneville H."/>
            <person name="Rajashekar B."/>
            <person name="Reich M."/>
            <person name="Rouhier N."/>
            <person name="Schmutz J."/>
            <person name="Yin T."/>
            <person name="Chalot M."/>
            <person name="Henrissat B."/>
            <person name="Kuees U."/>
            <person name="Lucas S."/>
            <person name="Van de Peer Y."/>
            <person name="Podila G.K."/>
            <person name="Polle A."/>
            <person name="Pukkila P.J."/>
            <person name="Richardson P.M."/>
            <person name="Rouze P."/>
            <person name="Sanders I.R."/>
            <person name="Stajich J.E."/>
            <person name="Tunlid A."/>
            <person name="Tuskan G."/>
            <person name="Grigoriev I.V."/>
        </authorList>
    </citation>
    <scope>NUCLEOTIDE SEQUENCE [LARGE SCALE GENOMIC DNA]</scope>
    <source>
        <strain evidence="3">S238N-H82 / ATCC MYA-4686</strain>
    </source>
</reference>
<name>B0CWS2_LACBS</name>
<dbReference type="AlphaFoldDB" id="B0CWS2"/>
<dbReference type="RefSeq" id="XP_001875620.1">
    <property type="nucleotide sequence ID" value="XM_001875585.1"/>
</dbReference>
<feature type="transmembrane region" description="Helical" evidence="1">
    <location>
        <begin position="133"/>
        <end position="151"/>
    </location>
</feature>
<keyword evidence="1" id="KW-1133">Transmembrane helix</keyword>